<keyword evidence="2" id="KW-1185">Reference proteome</keyword>
<sequence length="76" mass="8801">MAIHYTCRYCGIDIGTITHSSVDAQSLGFHKLTEDERLDMIQYDSKGNIHVKSICEDCHESFMTNPMNYENDYIIH</sequence>
<reference evidence="1 2" key="1">
    <citation type="submission" date="2022-10" db="EMBL/GenBank/DDBJ databases">
        <title>Description of Fervidibacillus gen. nov. in the family Fervidibacillaceae fam. nov. with two species, Fervidibacillus albus sp. nov., and Fervidibacillus halotolerans sp. nov., isolated from tidal flat sediments.</title>
        <authorList>
            <person name="Kwon K.K."/>
            <person name="Yang S.-H."/>
        </authorList>
    </citation>
    <scope>NUCLEOTIDE SEQUENCE [LARGE SCALE GENOMIC DNA]</scope>
    <source>
        <strain evidence="1 2">DSM 23332</strain>
    </source>
</reference>
<dbReference type="Pfam" id="PF10955">
    <property type="entry name" value="Fin"/>
    <property type="match status" value="1"/>
</dbReference>
<name>A0ABT2WF74_9BACI</name>
<proteinExistence type="predicted"/>
<evidence type="ECO:0000313" key="2">
    <source>
        <dbReference type="Proteomes" id="UP001208656"/>
    </source>
</evidence>
<gene>
    <name evidence="1" type="ORF">OEV82_07680</name>
</gene>
<dbReference type="EMBL" id="JAOUSE010000018">
    <property type="protein sequence ID" value="MCU9594333.1"/>
    <property type="molecule type" value="Genomic_DNA"/>
</dbReference>
<dbReference type="Proteomes" id="UP001208656">
    <property type="component" value="Unassembled WGS sequence"/>
</dbReference>
<comment type="caution">
    <text evidence="1">The sequence shown here is derived from an EMBL/GenBank/DDBJ whole genome shotgun (WGS) entry which is preliminary data.</text>
</comment>
<dbReference type="RefSeq" id="WP_173657977.1">
    <property type="nucleotide sequence ID" value="NZ_JAOUSE010000018.1"/>
</dbReference>
<organism evidence="1 2">
    <name type="scientific">Pallidibacillus thermolactis</name>
    <dbReference type="NCBI Taxonomy" id="251051"/>
    <lineage>
        <taxon>Bacteria</taxon>
        <taxon>Bacillati</taxon>
        <taxon>Bacillota</taxon>
        <taxon>Bacilli</taxon>
        <taxon>Bacillales</taxon>
        <taxon>Bacillaceae</taxon>
        <taxon>Pallidibacillus</taxon>
    </lineage>
</organism>
<dbReference type="InterPro" id="IPR020115">
    <property type="entry name" value="Fin"/>
</dbReference>
<evidence type="ECO:0000313" key="1">
    <source>
        <dbReference type="EMBL" id="MCU9594333.1"/>
    </source>
</evidence>
<protein>
    <submittedName>
        <fullName evidence="1">Anti-sigma-F factor Fin family protein</fullName>
    </submittedName>
</protein>
<accession>A0ABT2WF74</accession>